<dbReference type="AlphaFoldDB" id="S8DKF9"/>
<evidence type="ECO:0000256" key="2">
    <source>
        <dbReference type="ARBA" id="ARBA00022840"/>
    </source>
</evidence>
<name>S8DKF9_FOMSC</name>
<reference evidence="4 5" key="1">
    <citation type="journal article" date="2012" name="Science">
        <title>The Paleozoic origin of enzymatic lignin decomposition reconstructed from 31 fungal genomes.</title>
        <authorList>
            <person name="Floudas D."/>
            <person name="Binder M."/>
            <person name="Riley R."/>
            <person name="Barry K."/>
            <person name="Blanchette R.A."/>
            <person name="Henrissat B."/>
            <person name="Martinez A.T."/>
            <person name="Otillar R."/>
            <person name="Spatafora J.W."/>
            <person name="Yadav J.S."/>
            <person name="Aerts A."/>
            <person name="Benoit I."/>
            <person name="Boyd A."/>
            <person name="Carlson A."/>
            <person name="Copeland A."/>
            <person name="Coutinho P.M."/>
            <person name="de Vries R.P."/>
            <person name="Ferreira P."/>
            <person name="Findley K."/>
            <person name="Foster B."/>
            <person name="Gaskell J."/>
            <person name="Glotzer D."/>
            <person name="Gorecki P."/>
            <person name="Heitman J."/>
            <person name="Hesse C."/>
            <person name="Hori C."/>
            <person name="Igarashi K."/>
            <person name="Jurgens J.A."/>
            <person name="Kallen N."/>
            <person name="Kersten P."/>
            <person name="Kohler A."/>
            <person name="Kuees U."/>
            <person name="Kumar T.K.A."/>
            <person name="Kuo A."/>
            <person name="LaButti K."/>
            <person name="Larrondo L.F."/>
            <person name="Lindquist E."/>
            <person name="Ling A."/>
            <person name="Lombard V."/>
            <person name="Lucas S."/>
            <person name="Lundell T."/>
            <person name="Martin R."/>
            <person name="McLaughlin D.J."/>
            <person name="Morgenstern I."/>
            <person name="Morin E."/>
            <person name="Murat C."/>
            <person name="Nagy L.G."/>
            <person name="Nolan M."/>
            <person name="Ohm R.A."/>
            <person name="Patyshakuliyeva A."/>
            <person name="Rokas A."/>
            <person name="Ruiz-Duenas F.J."/>
            <person name="Sabat G."/>
            <person name="Salamov A."/>
            <person name="Samejima M."/>
            <person name="Schmutz J."/>
            <person name="Slot J.C."/>
            <person name="St John F."/>
            <person name="Stenlid J."/>
            <person name="Sun H."/>
            <person name="Sun S."/>
            <person name="Syed K."/>
            <person name="Tsang A."/>
            <person name="Wiebenga A."/>
            <person name="Young D."/>
            <person name="Pisabarro A."/>
            <person name="Eastwood D.C."/>
            <person name="Martin F."/>
            <person name="Cullen D."/>
            <person name="Grigoriev I.V."/>
            <person name="Hibbett D.S."/>
        </authorList>
    </citation>
    <scope>NUCLEOTIDE SEQUENCE</scope>
    <source>
        <strain evidence="5">FP-58527</strain>
    </source>
</reference>
<gene>
    <name evidence="4" type="ORF">FOMPIDRAFT_93383</name>
</gene>
<keyword evidence="1" id="KW-0547">Nucleotide-binding</keyword>
<dbReference type="GO" id="GO:0140662">
    <property type="term" value="F:ATP-dependent protein folding chaperone"/>
    <property type="evidence" value="ECO:0007669"/>
    <property type="project" value="InterPro"/>
</dbReference>
<dbReference type="Proteomes" id="UP000015241">
    <property type="component" value="Unassembled WGS sequence"/>
</dbReference>
<feature type="region of interest" description="Disordered" evidence="3">
    <location>
        <begin position="1"/>
        <end position="45"/>
    </location>
</feature>
<protein>
    <submittedName>
        <fullName evidence="4">Uncharacterized protein</fullName>
    </submittedName>
</protein>
<feature type="compositionally biased region" description="Low complexity" evidence="3">
    <location>
        <begin position="14"/>
        <end position="24"/>
    </location>
</feature>
<dbReference type="Gene3D" id="3.30.420.40">
    <property type="match status" value="2"/>
</dbReference>
<feature type="compositionally biased region" description="Polar residues" evidence="3">
    <location>
        <begin position="26"/>
        <end position="36"/>
    </location>
</feature>
<sequence>MRPRRSHAPPSRPFSPAANAARSSTTHRTPPLTANPSHGRCPRLHGSDGYYRSKITLADFKTACKDLKGGHARPIFDALASAGMTLNNISSVILTGGASRTDDVKAAVGENMITLNANADEAAVLGDDLLQSVRAECAIKPLMFAMRAAPSIQYPPPLVMPAAVLARCLYPPSGNPAPSFL</sequence>
<dbReference type="Pfam" id="PF00012">
    <property type="entry name" value="HSP70"/>
    <property type="match status" value="1"/>
</dbReference>
<dbReference type="Gene3D" id="3.90.640.10">
    <property type="entry name" value="Actin, Chain A, domain 4"/>
    <property type="match status" value="1"/>
</dbReference>
<dbReference type="InterPro" id="IPR013126">
    <property type="entry name" value="Hsp_70_fam"/>
</dbReference>
<organism evidence="4 5">
    <name type="scientific">Fomitopsis schrenkii</name>
    <name type="common">Brown rot fungus</name>
    <dbReference type="NCBI Taxonomy" id="2126942"/>
    <lineage>
        <taxon>Eukaryota</taxon>
        <taxon>Fungi</taxon>
        <taxon>Dikarya</taxon>
        <taxon>Basidiomycota</taxon>
        <taxon>Agaricomycotina</taxon>
        <taxon>Agaricomycetes</taxon>
        <taxon>Polyporales</taxon>
        <taxon>Fomitopsis</taxon>
    </lineage>
</organism>
<evidence type="ECO:0000256" key="3">
    <source>
        <dbReference type="SAM" id="MobiDB-lite"/>
    </source>
</evidence>
<dbReference type="HOGENOM" id="CLU_1489056_0_0_1"/>
<evidence type="ECO:0000313" key="5">
    <source>
        <dbReference type="Proteomes" id="UP000015241"/>
    </source>
</evidence>
<evidence type="ECO:0000313" key="4">
    <source>
        <dbReference type="EMBL" id="EPS94076.1"/>
    </source>
</evidence>
<dbReference type="EMBL" id="KE504245">
    <property type="protein sequence ID" value="EPS94076.1"/>
    <property type="molecule type" value="Genomic_DNA"/>
</dbReference>
<dbReference type="InParanoid" id="S8DKF9"/>
<dbReference type="SUPFAM" id="SSF53067">
    <property type="entry name" value="Actin-like ATPase domain"/>
    <property type="match status" value="1"/>
</dbReference>
<accession>S8DKF9</accession>
<keyword evidence="5" id="KW-1185">Reference proteome</keyword>
<proteinExistence type="predicted"/>
<dbReference type="STRING" id="743788.S8DKF9"/>
<dbReference type="InterPro" id="IPR043129">
    <property type="entry name" value="ATPase_NBD"/>
</dbReference>
<keyword evidence="2" id="KW-0067">ATP-binding</keyword>
<dbReference type="GO" id="GO:0005524">
    <property type="term" value="F:ATP binding"/>
    <property type="evidence" value="ECO:0007669"/>
    <property type="project" value="UniProtKB-KW"/>
</dbReference>
<dbReference type="OrthoDB" id="10262720at2759"/>
<evidence type="ECO:0000256" key="1">
    <source>
        <dbReference type="ARBA" id="ARBA00022741"/>
    </source>
</evidence>